<proteinExistence type="predicted"/>
<evidence type="ECO:0000256" key="1">
    <source>
        <dbReference type="SAM" id="Phobius"/>
    </source>
</evidence>
<dbReference type="InterPro" id="IPR018750">
    <property type="entry name" value="DUF2306_membrane"/>
</dbReference>
<feature type="transmembrane region" description="Helical" evidence="1">
    <location>
        <begin position="41"/>
        <end position="61"/>
    </location>
</feature>
<dbReference type="OrthoDB" id="238951at2157"/>
<dbReference type="GeneID" id="56080015"/>
<evidence type="ECO:0000313" key="3">
    <source>
        <dbReference type="Proteomes" id="UP000509667"/>
    </source>
</evidence>
<dbReference type="Proteomes" id="UP000509667">
    <property type="component" value="Chromosome"/>
</dbReference>
<reference evidence="2 3" key="1">
    <citation type="submission" date="2020-07" db="EMBL/GenBank/DDBJ databases">
        <title>Halosimplex pelagicum sp. nov. and Halosimplex rubrum sp. nov., isolated from salted brown alga Laminaria, and emended description of the genus Halosimplex.</title>
        <authorList>
            <person name="Cui H."/>
        </authorList>
    </citation>
    <scope>NUCLEOTIDE SEQUENCE [LARGE SCALE GENOMIC DNA]</scope>
    <source>
        <strain evidence="2 3">R27</strain>
    </source>
</reference>
<dbReference type="EMBL" id="CP058910">
    <property type="protein sequence ID" value="QLH79270.1"/>
    <property type="molecule type" value="Genomic_DNA"/>
</dbReference>
<evidence type="ECO:0000313" key="2">
    <source>
        <dbReference type="EMBL" id="QLH79270.1"/>
    </source>
</evidence>
<feature type="transmembrane region" description="Helical" evidence="1">
    <location>
        <begin position="98"/>
        <end position="121"/>
    </location>
</feature>
<keyword evidence="1" id="KW-0472">Membrane</keyword>
<sequence length="216" mass="22777">MTPEELTLWAHVAAGFVALFAGLGAFLTTKGGRRHRRLGRAYVYAMAFVSGSALALFAFEATDLRRFLALVAVFSFYFAFSGYRVLGRKRPADGAAAVDWAAVGLVGAASVGLLAMGGVMVLGGDSFAPVALVFGGIGAIFAGTDALKFRRERDRGAWVPEHVTRMGAGYIATVTAFATVNFGFLPSVARWLGPTVVGTPVLIYLSATYKEKLAPA</sequence>
<dbReference type="AlphaFoldDB" id="A0A7D5T6A3"/>
<feature type="transmembrane region" description="Helical" evidence="1">
    <location>
        <begin position="127"/>
        <end position="147"/>
    </location>
</feature>
<name>A0A7D5T6A3_9EURY</name>
<accession>A0A7D5T6A3</accession>
<protein>
    <submittedName>
        <fullName evidence="2">DUF2306 domain-containing protein</fullName>
    </submittedName>
</protein>
<dbReference type="KEGG" id="hrr:HZS55_19090"/>
<keyword evidence="3" id="KW-1185">Reference proteome</keyword>
<organism evidence="2 3">
    <name type="scientific">Halosimplex rubrum</name>
    <dbReference type="NCBI Taxonomy" id="869889"/>
    <lineage>
        <taxon>Archaea</taxon>
        <taxon>Methanobacteriati</taxon>
        <taxon>Methanobacteriota</taxon>
        <taxon>Stenosarchaea group</taxon>
        <taxon>Halobacteria</taxon>
        <taxon>Halobacteriales</taxon>
        <taxon>Haloarculaceae</taxon>
        <taxon>Halosimplex</taxon>
    </lineage>
</organism>
<feature type="transmembrane region" description="Helical" evidence="1">
    <location>
        <begin position="168"/>
        <end position="185"/>
    </location>
</feature>
<feature type="transmembrane region" description="Helical" evidence="1">
    <location>
        <begin position="67"/>
        <end position="86"/>
    </location>
</feature>
<feature type="transmembrane region" description="Helical" evidence="1">
    <location>
        <begin position="6"/>
        <end position="29"/>
    </location>
</feature>
<dbReference type="Pfam" id="PF10067">
    <property type="entry name" value="DUF2306"/>
    <property type="match status" value="1"/>
</dbReference>
<keyword evidence="1" id="KW-0812">Transmembrane</keyword>
<dbReference type="RefSeq" id="WP_179909139.1">
    <property type="nucleotide sequence ID" value="NZ_CP058910.1"/>
</dbReference>
<gene>
    <name evidence="2" type="ORF">HZS55_19090</name>
</gene>
<keyword evidence="1" id="KW-1133">Transmembrane helix</keyword>